<keyword evidence="1" id="KW-0663">Pyridoxal phosphate</keyword>
<dbReference type="GO" id="GO:0006534">
    <property type="term" value="P:cysteine metabolic process"/>
    <property type="evidence" value="ECO:0000318"/>
    <property type="project" value="GO_Central"/>
</dbReference>
<dbReference type="Gene3D" id="3.90.1150.10">
    <property type="entry name" value="Aspartate Aminotransferase, domain 1"/>
    <property type="match status" value="1"/>
</dbReference>
<dbReference type="InterPro" id="IPR015424">
    <property type="entry name" value="PyrdxlP-dep_Trfase"/>
</dbReference>
<organism evidence="4 5">
    <name type="scientific">Batrachochytrium dendrobatidis (strain JAM81 / FGSC 10211)</name>
    <name type="common">Frog chytrid fungus</name>
    <dbReference type="NCBI Taxonomy" id="684364"/>
    <lineage>
        <taxon>Eukaryota</taxon>
        <taxon>Fungi</taxon>
        <taxon>Fungi incertae sedis</taxon>
        <taxon>Chytridiomycota</taxon>
        <taxon>Chytridiomycota incertae sedis</taxon>
        <taxon>Chytridiomycetes</taxon>
        <taxon>Rhizophydiales</taxon>
        <taxon>Rhizophydiales incertae sedis</taxon>
        <taxon>Batrachochytrium</taxon>
    </lineage>
</organism>
<dbReference type="Gene3D" id="3.40.640.10">
    <property type="entry name" value="Type I PLP-dependent aspartate aminotransferase-like (Major domain)"/>
    <property type="match status" value="1"/>
</dbReference>
<dbReference type="PANTHER" id="PTHR43586:SF8">
    <property type="entry name" value="CYSTEINE DESULFURASE 1, CHLOROPLASTIC"/>
    <property type="match status" value="1"/>
</dbReference>
<feature type="region of interest" description="Disordered" evidence="2">
    <location>
        <begin position="164"/>
        <end position="184"/>
    </location>
</feature>
<accession>F4NTZ7</accession>
<dbReference type="OMA" id="PIMSANS"/>
<dbReference type="Pfam" id="PF00266">
    <property type="entry name" value="Aminotran_5"/>
    <property type="match status" value="1"/>
</dbReference>
<proteinExistence type="predicted"/>
<dbReference type="RefSeq" id="XP_006675993.1">
    <property type="nucleotide sequence ID" value="XM_006675930.1"/>
</dbReference>
<dbReference type="InParanoid" id="F4NTZ7"/>
<dbReference type="OrthoDB" id="420046at2759"/>
<dbReference type="InterPro" id="IPR015422">
    <property type="entry name" value="PyrdxlP-dep_Trfase_small"/>
</dbReference>
<dbReference type="InterPro" id="IPR000192">
    <property type="entry name" value="Aminotrans_V_dom"/>
</dbReference>
<dbReference type="InterPro" id="IPR015421">
    <property type="entry name" value="PyrdxlP-dep_Trfase_major"/>
</dbReference>
<dbReference type="EMBL" id="GL882879">
    <property type="protein sequence ID" value="EGF83141.1"/>
    <property type="molecule type" value="Genomic_DNA"/>
</dbReference>
<evidence type="ECO:0000259" key="3">
    <source>
        <dbReference type="Pfam" id="PF00266"/>
    </source>
</evidence>
<gene>
    <name evidence="4" type="ORF">BATDEDRAFT_85775</name>
</gene>
<dbReference type="AlphaFoldDB" id="F4NTZ7"/>
<feature type="region of interest" description="Disordered" evidence="2">
    <location>
        <begin position="87"/>
        <end position="117"/>
    </location>
</feature>
<evidence type="ECO:0000256" key="2">
    <source>
        <dbReference type="SAM" id="MobiDB-lite"/>
    </source>
</evidence>
<reference evidence="4 5" key="1">
    <citation type="submission" date="2009-12" db="EMBL/GenBank/DDBJ databases">
        <title>The draft genome of Batrachochytrium dendrobatidis.</title>
        <authorList>
            <consortium name="US DOE Joint Genome Institute (JGI-PGF)"/>
            <person name="Kuo A."/>
            <person name="Salamov A."/>
            <person name="Schmutz J."/>
            <person name="Lucas S."/>
            <person name="Pitluck S."/>
            <person name="Rosenblum E."/>
            <person name="Stajich J."/>
            <person name="Eisen M."/>
            <person name="Grigoriev I.V."/>
        </authorList>
    </citation>
    <scope>NUCLEOTIDE SEQUENCE [LARGE SCALE GENOMIC DNA]</scope>
    <source>
        <strain evidence="5">JAM81 / FGSC 10211</strain>
    </source>
</reference>
<evidence type="ECO:0000256" key="1">
    <source>
        <dbReference type="ARBA" id="ARBA00022898"/>
    </source>
</evidence>
<sequence>MSAVNHYYQADRRSPYLLDPDTNAAVDSTDLNAVASSELLPIPMPPLSISTQPQSPAQHEYQPQYHQEIHPAYTPYIQEPDSLQLKSDNNQAYPLSPLRKSEEHLSEQESQHHLHEQYQARHSLETVQSLQSYNELSFMYQSDLSNESGLSHLSSYSYDSSHMSSQSSFQHSNADHQQNDSEQSQIDHLPVANMFEQESIASIREYFKALLNFPKKALESSQTLIEFLLSSIIQTAAIDTPFGIRPLVIADFTTIGRPLRCVEEAVQTHILAHYGSVQTGTSGIGLSFMSKKLITFSNTIVKASFGAETNDYACLFTDILPRRFVEQLIRFLDVSPLLPEPQAPILLVSAAEDPVNLHVWIEAGAYVVPISINAKGVLSLHDIQDALKASISILVDMKLVCDATGVIQPVKDISTAIHKANRLVFFDYTTAAPYIDTKISGSVDQLAWPDGAISTSHNLLGGPNARSFILVKKNLVLPIVAAQNGVPAQREFLLSLFDTGSKPDMIANVRAGFACTIKSLLNSAHIQWRQLNITATYIDRFRLSNLIVIGLNHSNRLPIFSFVIKGPEGKKLLHYRFVARLLNDLFGIQTWSGMTSASNYHFDCMKLGISHQDGTIQCFSEVENAYRQHASVDPGSTPKLAPIFDCILPGFVRVDLSFIQTTKEIDYITDAIEWIARDGYTLLPLYEPQRSGADWTISKNLPIDHPDMPLRPHTRKRQFDIKKYVMMADDHLQKHWHKTQFQQVAGMTKHPDEPLYYRNGRGSLEADGSVVDMEADPTRVEGFYLTRQDVNDYLVRSGRLRVGFSHVPLMKKARWAVTQAISSIRLK</sequence>
<protein>
    <recommendedName>
        <fullName evidence="3">Aminotransferase class V domain-containing protein</fullName>
    </recommendedName>
</protein>
<evidence type="ECO:0000313" key="4">
    <source>
        <dbReference type="EMBL" id="EGF83141.1"/>
    </source>
</evidence>
<feature type="compositionally biased region" description="Basic and acidic residues" evidence="2">
    <location>
        <begin position="99"/>
        <end position="117"/>
    </location>
</feature>
<evidence type="ECO:0000313" key="5">
    <source>
        <dbReference type="Proteomes" id="UP000007241"/>
    </source>
</evidence>
<dbReference type="STRING" id="684364.F4NTZ7"/>
<keyword evidence="5" id="KW-1185">Reference proteome</keyword>
<dbReference type="GeneID" id="18242200"/>
<dbReference type="HOGENOM" id="CLU_342541_0_0_1"/>
<dbReference type="SUPFAM" id="SSF53383">
    <property type="entry name" value="PLP-dependent transferases"/>
    <property type="match status" value="1"/>
</dbReference>
<dbReference type="GO" id="GO:0031071">
    <property type="term" value="F:cysteine desulfurase activity"/>
    <property type="evidence" value="ECO:0000318"/>
    <property type="project" value="GO_Central"/>
</dbReference>
<feature type="domain" description="Aminotransferase class V" evidence="3">
    <location>
        <begin position="347"/>
        <end position="436"/>
    </location>
</feature>
<dbReference type="Proteomes" id="UP000007241">
    <property type="component" value="Unassembled WGS sequence"/>
</dbReference>
<name>F4NTZ7_BATDJ</name>
<dbReference type="PANTHER" id="PTHR43586">
    <property type="entry name" value="CYSTEINE DESULFURASE"/>
    <property type="match status" value="1"/>
</dbReference>